<evidence type="ECO:0000313" key="4">
    <source>
        <dbReference type="Proteomes" id="UP000177574"/>
    </source>
</evidence>
<evidence type="ECO:0008006" key="5">
    <source>
        <dbReference type="Google" id="ProtNLM"/>
    </source>
</evidence>
<feature type="domain" description="Glycosyl transferase family 1" evidence="1">
    <location>
        <begin position="217"/>
        <end position="370"/>
    </location>
</feature>
<dbReference type="Pfam" id="PF13439">
    <property type="entry name" value="Glyco_transf_4"/>
    <property type="match status" value="1"/>
</dbReference>
<protein>
    <recommendedName>
        <fullName evidence="5">Glycosyl transferase family 1 domain-containing protein</fullName>
    </recommendedName>
</protein>
<accession>A0A1F7VH08</accession>
<reference evidence="3 4" key="1">
    <citation type="journal article" date="2016" name="Nat. Commun.">
        <title>Thousands of microbial genomes shed light on interconnected biogeochemical processes in an aquifer system.</title>
        <authorList>
            <person name="Anantharaman K."/>
            <person name="Brown C.T."/>
            <person name="Hug L.A."/>
            <person name="Sharon I."/>
            <person name="Castelle C.J."/>
            <person name="Probst A.J."/>
            <person name="Thomas B.C."/>
            <person name="Singh A."/>
            <person name="Wilkins M.J."/>
            <person name="Karaoz U."/>
            <person name="Brodie E.L."/>
            <person name="Williams K.H."/>
            <person name="Hubbard S.S."/>
            <person name="Banfield J.F."/>
        </authorList>
    </citation>
    <scope>NUCLEOTIDE SEQUENCE [LARGE SCALE GENOMIC DNA]</scope>
</reference>
<organism evidence="3 4">
    <name type="scientific">Candidatus Uhrbacteria bacterium RIFCSPLOWO2_02_FULL_53_10</name>
    <dbReference type="NCBI Taxonomy" id="1802411"/>
    <lineage>
        <taxon>Bacteria</taxon>
        <taxon>Candidatus Uhriibacteriota</taxon>
    </lineage>
</organism>
<dbReference type="CDD" id="cd03801">
    <property type="entry name" value="GT4_PimA-like"/>
    <property type="match status" value="1"/>
</dbReference>
<feature type="domain" description="Glycosyltransferase subfamily 4-like N-terminal" evidence="2">
    <location>
        <begin position="98"/>
        <end position="197"/>
    </location>
</feature>
<gene>
    <name evidence="3" type="ORF">A3I45_04105</name>
</gene>
<dbReference type="AlphaFoldDB" id="A0A1F7VH08"/>
<dbReference type="InterPro" id="IPR050194">
    <property type="entry name" value="Glycosyltransferase_grp1"/>
</dbReference>
<evidence type="ECO:0000313" key="3">
    <source>
        <dbReference type="EMBL" id="OGL89769.1"/>
    </source>
</evidence>
<evidence type="ECO:0000259" key="2">
    <source>
        <dbReference type="Pfam" id="PF13439"/>
    </source>
</evidence>
<dbReference type="InterPro" id="IPR001296">
    <property type="entry name" value="Glyco_trans_1"/>
</dbReference>
<evidence type="ECO:0000259" key="1">
    <source>
        <dbReference type="Pfam" id="PF00534"/>
    </source>
</evidence>
<proteinExistence type="predicted"/>
<comment type="caution">
    <text evidence="3">The sequence shown here is derived from an EMBL/GenBank/DDBJ whole genome shotgun (WGS) entry which is preliminary data.</text>
</comment>
<dbReference type="EMBL" id="MGET01000025">
    <property type="protein sequence ID" value="OGL89769.1"/>
    <property type="molecule type" value="Genomic_DNA"/>
</dbReference>
<dbReference type="GO" id="GO:0016757">
    <property type="term" value="F:glycosyltransferase activity"/>
    <property type="evidence" value="ECO:0007669"/>
    <property type="project" value="InterPro"/>
</dbReference>
<sequence length="394" mass="44657">MQRILFLENGTSGGGSFESLSLIVSHLDLSQFTPLVVFVNRTVFFEQFKARNVPVRLLYDPVYSKEERCHTGRWLWTRGLMLMKRIAPWTTLGVEAVLHLPAVRALTRVMKEEQIDVIQLNNHSMRDLYGVIAAKRLRIPCISYLRSARTVFLPSSVARFLNRHVAQFVANSHFTKQYWSRLGIDAHRIQVIYNAVKDASVETLNVRKEWKLNSGVQHVLGCVGNFSEGKGQDFLLRTFAYVLEQEPHTVLLMVGDGPRRPALVQLAQNLGVSHAVIFTGYDSRGRRIIAGLNLLVLPSHMEAFGRTLLEAMAEGIPVVATRVGGIPEVIEHEKNGLLADFGDAEGFAEAICRMLRDQSLRTRCIQESKRRVRADFSLTTHIRMLEHVWRAQSM</sequence>
<dbReference type="SUPFAM" id="SSF53756">
    <property type="entry name" value="UDP-Glycosyltransferase/glycogen phosphorylase"/>
    <property type="match status" value="1"/>
</dbReference>
<dbReference type="PANTHER" id="PTHR45947:SF3">
    <property type="entry name" value="SULFOQUINOVOSYL TRANSFERASE SQD2"/>
    <property type="match status" value="1"/>
</dbReference>
<dbReference type="Gene3D" id="3.40.50.2000">
    <property type="entry name" value="Glycogen Phosphorylase B"/>
    <property type="match status" value="2"/>
</dbReference>
<name>A0A1F7VH08_9BACT</name>
<dbReference type="Proteomes" id="UP000177574">
    <property type="component" value="Unassembled WGS sequence"/>
</dbReference>
<dbReference type="InterPro" id="IPR028098">
    <property type="entry name" value="Glyco_trans_4-like_N"/>
</dbReference>
<dbReference type="Pfam" id="PF00534">
    <property type="entry name" value="Glycos_transf_1"/>
    <property type="match status" value="1"/>
</dbReference>
<dbReference type="PANTHER" id="PTHR45947">
    <property type="entry name" value="SULFOQUINOVOSYL TRANSFERASE SQD2"/>
    <property type="match status" value="1"/>
</dbReference>